<proteinExistence type="predicted"/>
<comment type="caution">
    <text evidence="1">The sequence shown here is derived from an EMBL/GenBank/DDBJ whole genome shotgun (WGS) entry which is preliminary data.</text>
</comment>
<evidence type="ECO:0000313" key="2">
    <source>
        <dbReference type="Proteomes" id="UP001237843"/>
    </source>
</evidence>
<dbReference type="AlphaFoldDB" id="A0AAW6VQ08"/>
<reference evidence="1" key="2">
    <citation type="submission" date="2023-02" db="EMBL/GenBank/DDBJ databases">
        <authorList>
            <person name="Concha-Toloza M."/>
            <person name="Lopez-Cantillo M."/>
            <person name="Molina-Mora J."/>
            <person name="Collado L."/>
        </authorList>
    </citation>
    <scope>NUCLEOTIDE SEQUENCE</scope>
    <source>
        <strain evidence="1">FR1p273A</strain>
    </source>
</reference>
<organism evidence="1 2">
    <name type="scientific">Aliarcobacter butzleri</name>
    <dbReference type="NCBI Taxonomy" id="28197"/>
    <lineage>
        <taxon>Bacteria</taxon>
        <taxon>Pseudomonadati</taxon>
        <taxon>Campylobacterota</taxon>
        <taxon>Epsilonproteobacteria</taxon>
        <taxon>Campylobacterales</taxon>
        <taxon>Arcobacteraceae</taxon>
        <taxon>Aliarcobacter</taxon>
    </lineage>
</organism>
<dbReference type="Proteomes" id="UP001237843">
    <property type="component" value="Unassembled WGS sequence"/>
</dbReference>
<gene>
    <name evidence="1" type="ORF">PT520_10235</name>
</gene>
<reference evidence="1" key="1">
    <citation type="journal article" date="2023" name="Antibiotics">
        <title>Genomic Characterization of Antibiotic-Resistant Campylobacterales Isolated from Chilean Poultry Meat.</title>
        <authorList>
            <person name="Concha-Toloza M."/>
            <person name="Lopez-Cantillo M."/>
            <person name="Molina-Mora J.A."/>
            <person name="Collado L."/>
        </authorList>
    </citation>
    <scope>NUCLEOTIDE SEQUENCE</scope>
    <source>
        <strain evidence="1">FR1p273A</strain>
    </source>
</reference>
<dbReference type="EMBL" id="JAQTJH010000013">
    <property type="protein sequence ID" value="MDK2062897.1"/>
    <property type="molecule type" value="Genomic_DNA"/>
</dbReference>
<protein>
    <submittedName>
        <fullName evidence="1">Uncharacterized protein</fullName>
    </submittedName>
</protein>
<sequence>MSLSEAKKYYGECLAALVWAINELASYLAKNPDFKIGKMMLDSWKLSLKEETIKELDDDTIRTWKNY</sequence>
<name>A0AAW6VQ08_9BACT</name>
<dbReference type="RefSeq" id="WP_284075018.1">
    <property type="nucleotide sequence ID" value="NZ_JAQTJH010000013.1"/>
</dbReference>
<accession>A0AAW6VQ08</accession>
<evidence type="ECO:0000313" key="1">
    <source>
        <dbReference type="EMBL" id="MDK2062897.1"/>
    </source>
</evidence>